<accession>A0ABU5RBZ7</accession>
<reference evidence="1 2" key="1">
    <citation type="submission" date="2023-12" db="EMBL/GenBank/DDBJ databases">
        <title>Amycolatopsis sp. V23-08.</title>
        <authorList>
            <person name="Somphong A."/>
        </authorList>
    </citation>
    <scope>NUCLEOTIDE SEQUENCE [LARGE SCALE GENOMIC DNA]</scope>
    <source>
        <strain evidence="1 2">V23-08</strain>
    </source>
</reference>
<evidence type="ECO:0000313" key="2">
    <source>
        <dbReference type="Proteomes" id="UP001304298"/>
    </source>
</evidence>
<evidence type="ECO:0000313" key="1">
    <source>
        <dbReference type="EMBL" id="MEA5363299.1"/>
    </source>
</evidence>
<keyword evidence="2" id="KW-1185">Reference proteome</keyword>
<sequence length="109" mass="12230">MHLRARRRSLRFDGHTVTLSIATKSLFILPGDTKNTFPVEKISKIQHTPPTTWKPGKIVFVVPDANPDVVTNVPLFADKLAGNTFLYPYGMRAKVAKFLDAVEKARPQK</sequence>
<dbReference type="Proteomes" id="UP001304298">
    <property type="component" value="Unassembled WGS sequence"/>
</dbReference>
<organism evidence="1 2">
    <name type="scientific">Amycolatopsis heterodermiae</name>
    <dbReference type="NCBI Taxonomy" id="3110235"/>
    <lineage>
        <taxon>Bacteria</taxon>
        <taxon>Bacillati</taxon>
        <taxon>Actinomycetota</taxon>
        <taxon>Actinomycetes</taxon>
        <taxon>Pseudonocardiales</taxon>
        <taxon>Pseudonocardiaceae</taxon>
        <taxon>Amycolatopsis</taxon>
    </lineage>
</organism>
<name>A0ABU5RBZ7_9PSEU</name>
<comment type="caution">
    <text evidence="1">The sequence shown here is derived from an EMBL/GenBank/DDBJ whole genome shotgun (WGS) entry which is preliminary data.</text>
</comment>
<gene>
    <name evidence="1" type="ORF">VA596_27460</name>
</gene>
<dbReference type="EMBL" id="JAYFSI010000006">
    <property type="protein sequence ID" value="MEA5363299.1"/>
    <property type="molecule type" value="Genomic_DNA"/>
</dbReference>
<dbReference type="RefSeq" id="WP_323331048.1">
    <property type="nucleotide sequence ID" value="NZ_JAYFSI010000006.1"/>
</dbReference>
<proteinExistence type="predicted"/>
<protein>
    <submittedName>
        <fullName evidence="1">Uncharacterized protein</fullName>
    </submittedName>
</protein>